<organism evidence="1 2">
    <name type="scientific">Aureispira anguillae</name>
    <dbReference type="NCBI Taxonomy" id="2864201"/>
    <lineage>
        <taxon>Bacteria</taxon>
        <taxon>Pseudomonadati</taxon>
        <taxon>Bacteroidota</taxon>
        <taxon>Saprospiria</taxon>
        <taxon>Saprospirales</taxon>
        <taxon>Saprospiraceae</taxon>
        <taxon>Aureispira</taxon>
    </lineage>
</organism>
<sequence length="480" mass="55512">MINKILVIILLVTFTGHIFAQENRMENGVKVGRWAHKDKRDLVYAEGTYQDGVREGRWLYFVSPISRYTHVADVKGDYTDAGKKTGTWTFISTQTKIRVEAQFDQDLMDGTCTYYASNGSVLATGLMSAGIRHGKWVFYHNGTKMTEGYYQNGVKIGDWSYDYYPDPQMHIKGIFNFDDGVKNGKLEYYRVDRHPKFGTDELLSGIGTYSSGKKIGRWIEYNQGLKGEFVETGNYNRGGKRQGFWKSTIERRNYQAAIYENGVLNGIFKQYHDNGKLKYETTYKDGLPTGEFKRYFDNGNLEETGTTVFSPNPSDVTRDTVYYTLELPYEYHFQLVELPNFHRMGYHYATWLADPSYSIEPAELDRRFDIYKDYGLEPHKRIDNVKTIGKKAVRKGPYQAFFRNGKLKLEGSYYPKVTEVFDPETNTSVRDYARDGEWKQYDDNGYIMRTMTYDKGELIKMLDDKGNEMGIGANMDATNN</sequence>
<dbReference type="KEGG" id="aup:AsAng_0014350"/>
<evidence type="ECO:0000313" key="1">
    <source>
        <dbReference type="EMBL" id="BDS10726.1"/>
    </source>
</evidence>
<dbReference type="PANTHER" id="PTHR33706:SF1">
    <property type="entry name" value="TPR REPEAT PROTEIN"/>
    <property type="match status" value="1"/>
</dbReference>
<dbReference type="Proteomes" id="UP001060919">
    <property type="component" value="Chromosome"/>
</dbReference>
<evidence type="ECO:0000313" key="2">
    <source>
        <dbReference type="Proteomes" id="UP001060919"/>
    </source>
</evidence>
<accession>A0A915YCW9</accession>
<dbReference type="RefSeq" id="WP_264791996.1">
    <property type="nucleotide sequence ID" value="NZ_AP026867.1"/>
</dbReference>
<dbReference type="Pfam" id="PF07661">
    <property type="entry name" value="MORN_2"/>
    <property type="match status" value="4"/>
</dbReference>
<dbReference type="SUPFAM" id="SSF82185">
    <property type="entry name" value="Histone H3 K4-specific methyltransferase SET7/9 N-terminal domain"/>
    <property type="match status" value="2"/>
</dbReference>
<proteinExistence type="predicted"/>
<protein>
    <recommendedName>
        <fullName evidence="3">Antitoxin component YwqK of the YwqJK toxin-antitoxin module</fullName>
    </recommendedName>
</protein>
<dbReference type="PANTHER" id="PTHR33706">
    <property type="entry name" value="MORN VARIANT REPEAT PROTEIN"/>
    <property type="match status" value="1"/>
</dbReference>
<name>A0A915YCW9_9BACT</name>
<evidence type="ECO:0008006" key="3">
    <source>
        <dbReference type="Google" id="ProtNLM"/>
    </source>
</evidence>
<dbReference type="Gene3D" id="2.20.110.10">
    <property type="entry name" value="Histone H3 K4-specific methyltransferase SET7/9 N-terminal domain"/>
    <property type="match status" value="3"/>
</dbReference>
<keyword evidence="2" id="KW-1185">Reference proteome</keyword>
<dbReference type="EMBL" id="AP026867">
    <property type="protein sequence ID" value="BDS10726.1"/>
    <property type="molecule type" value="Genomic_DNA"/>
</dbReference>
<dbReference type="InterPro" id="IPR011652">
    <property type="entry name" value="MORN_2"/>
</dbReference>
<dbReference type="AlphaFoldDB" id="A0A915YCW9"/>
<reference evidence="1" key="1">
    <citation type="submission" date="2022-09" db="EMBL/GenBank/DDBJ databases">
        <title>Aureispira anguillicida sp. nov., isolated from Leptocephalus of Japanese eel Anguilla japonica.</title>
        <authorList>
            <person name="Yuasa K."/>
            <person name="Mekata T."/>
            <person name="Ikunari K."/>
        </authorList>
    </citation>
    <scope>NUCLEOTIDE SEQUENCE</scope>
    <source>
        <strain evidence="1">EL160426</strain>
    </source>
</reference>
<gene>
    <name evidence="1" type="ORF">AsAng_0014350</name>
</gene>